<gene>
    <name evidence="2" type="ORF">Vretimale_17496</name>
</gene>
<feature type="non-terminal residue" evidence="2">
    <location>
        <position position="185"/>
    </location>
</feature>
<dbReference type="Proteomes" id="UP000722791">
    <property type="component" value="Unassembled WGS sequence"/>
</dbReference>
<feature type="non-terminal residue" evidence="2">
    <location>
        <position position="1"/>
    </location>
</feature>
<comment type="caution">
    <text evidence="2">The sequence shown here is derived from an EMBL/GenBank/DDBJ whole genome shotgun (WGS) entry which is preliminary data.</text>
</comment>
<evidence type="ECO:0000256" key="1">
    <source>
        <dbReference type="SAM" id="MobiDB-lite"/>
    </source>
</evidence>
<dbReference type="AlphaFoldDB" id="A0A8J4GWK9"/>
<feature type="region of interest" description="Disordered" evidence="1">
    <location>
        <begin position="100"/>
        <end position="124"/>
    </location>
</feature>
<accession>A0A8J4GWK9</accession>
<name>A0A8J4GWK9_9CHLO</name>
<dbReference type="EMBL" id="BNCQ01000058">
    <property type="protein sequence ID" value="GIM14608.1"/>
    <property type="molecule type" value="Genomic_DNA"/>
</dbReference>
<protein>
    <submittedName>
        <fullName evidence="2">Uncharacterized protein</fullName>
    </submittedName>
</protein>
<reference evidence="2" key="1">
    <citation type="journal article" date="2021" name="Proc. Natl. Acad. Sci. U.S.A.">
        <title>Three genomes in the algal genus Volvox reveal the fate of a haploid sex-determining region after a transition to homothallism.</title>
        <authorList>
            <person name="Yamamoto K."/>
            <person name="Hamaji T."/>
            <person name="Kawai-Toyooka H."/>
            <person name="Matsuzaki R."/>
            <person name="Takahashi F."/>
            <person name="Nishimura Y."/>
            <person name="Kawachi M."/>
            <person name="Noguchi H."/>
            <person name="Minakuchi Y."/>
            <person name="Umen J.G."/>
            <person name="Toyoda A."/>
            <person name="Nozaki H."/>
        </authorList>
    </citation>
    <scope>NUCLEOTIDE SEQUENCE</scope>
    <source>
        <strain evidence="2">NIES-3785</strain>
    </source>
</reference>
<evidence type="ECO:0000313" key="3">
    <source>
        <dbReference type="Proteomes" id="UP000722791"/>
    </source>
</evidence>
<proteinExistence type="predicted"/>
<evidence type="ECO:0000313" key="2">
    <source>
        <dbReference type="EMBL" id="GIM14608.1"/>
    </source>
</evidence>
<sequence length="185" mass="18190">LKRIVQGKAPHPPQDAKGGGEAAAATAATAALALPSAVRFQALAALWYLGRRAGCGALCDQAAEALRSAWIIATPAAAAAAAVSDHSFSSSHPIRGSTRAARSGLLYNDSPVPGDTGSGSRSTAYVGSKEDAAAALTERKSGGDDVSDATAATATGGGAVAAVDGGDDAGSDDIVLVVTKPRRHG</sequence>
<organism evidence="2 3">
    <name type="scientific">Volvox reticuliferus</name>
    <dbReference type="NCBI Taxonomy" id="1737510"/>
    <lineage>
        <taxon>Eukaryota</taxon>
        <taxon>Viridiplantae</taxon>
        <taxon>Chlorophyta</taxon>
        <taxon>core chlorophytes</taxon>
        <taxon>Chlorophyceae</taxon>
        <taxon>CS clade</taxon>
        <taxon>Chlamydomonadales</taxon>
        <taxon>Volvocaceae</taxon>
        <taxon>Volvox</taxon>
    </lineage>
</organism>